<evidence type="ECO:0000256" key="2">
    <source>
        <dbReference type="SAM" id="MobiDB-lite"/>
    </source>
</evidence>
<name>A0A0M8MLJ4_9BASI</name>
<dbReference type="PRINTS" id="PR01471">
    <property type="entry name" value="HISTAMINEH3R"/>
</dbReference>
<feature type="transmembrane region" description="Helical" evidence="3">
    <location>
        <begin position="141"/>
        <end position="163"/>
    </location>
</feature>
<evidence type="ECO:0000313" key="6">
    <source>
        <dbReference type="Proteomes" id="UP000037751"/>
    </source>
</evidence>
<dbReference type="GeneID" id="28730505"/>
<feature type="transmembrane region" description="Helical" evidence="3">
    <location>
        <begin position="38"/>
        <end position="57"/>
    </location>
</feature>
<reference evidence="5 6" key="1">
    <citation type="submission" date="2015-07" db="EMBL/GenBank/DDBJ databases">
        <title>Draft Genome Sequence of Malassezia furfur CBS1878 and Malassezia pachydermatis CBS1879.</title>
        <authorList>
            <person name="Triana S."/>
            <person name="Ohm R."/>
            <person name="Gonzalez A."/>
            <person name="DeCock H."/>
            <person name="Restrepo S."/>
            <person name="Celis A."/>
        </authorList>
    </citation>
    <scope>NUCLEOTIDE SEQUENCE [LARGE SCALE GENOMIC DNA]</scope>
    <source>
        <strain evidence="5 6">CBS 1879</strain>
    </source>
</reference>
<comment type="caution">
    <text evidence="5">The sequence shown here is derived from an EMBL/GenBank/DDBJ whole genome shotgun (WGS) entry which is preliminary data.</text>
</comment>
<accession>A0A0M8MLJ4</accession>
<keyword evidence="1" id="KW-0597">Phosphoprotein</keyword>
<feature type="region of interest" description="Disordered" evidence="2">
    <location>
        <begin position="1"/>
        <end position="26"/>
    </location>
</feature>
<feature type="compositionally biased region" description="Pro residues" evidence="2">
    <location>
        <begin position="466"/>
        <end position="482"/>
    </location>
</feature>
<evidence type="ECO:0000259" key="4">
    <source>
        <dbReference type="Pfam" id="PF20151"/>
    </source>
</evidence>
<feature type="compositionally biased region" description="Polar residues" evidence="2">
    <location>
        <begin position="509"/>
        <end position="523"/>
    </location>
</feature>
<keyword evidence="5" id="KW-0396">Initiation factor</keyword>
<protein>
    <submittedName>
        <fullName evidence="5">Translation initiation factor ribosome mrna-bridging subunit</fullName>
    </submittedName>
</protein>
<feature type="domain" description="DUF6533" evidence="4">
    <location>
        <begin position="43"/>
        <end position="89"/>
    </location>
</feature>
<dbReference type="OrthoDB" id="3346251at2759"/>
<dbReference type="GO" id="GO:0004969">
    <property type="term" value="F:histamine receptor activity"/>
    <property type="evidence" value="ECO:0007669"/>
    <property type="project" value="InterPro"/>
</dbReference>
<proteinExistence type="predicted"/>
<feature type="transmembrane region" description="Helical" evidence="3">
    <location>
        <begin position="78"/>
        <end position="100"/>
    </location>
</feature>
<feature type="compositionally biased region" description="Polar residues" evidence="2">
    <location>
        <begin position="493"/>
        <end position="502"/>
    </location>
</feature>
<organism evidence="5 6">
    <name type="scientific">Malassezia pachydermatis</name>
    <dbReference type="NCBI Taxonomy" id="77020"/>
    <lineage>
        <taxon>Eukaryota</taxon>
        <taxon>Fungi</taxon>
        <taxon>Dikarya</taxon>
        <taxon>Basidiomycota</taxon>
        <taxon>Ustilaginomycotina</taxon>
        <taxon>Malasseziomycetes</taxon>
        <taxon>Malasseziales</taxon>
        <taxon>Malasseziaceae</taxon>
        <taxon>Malassezia</taxon>
    </lineage>
</organism>
<feature type="compositionally biased region" description="Polar residues" evidence="2">
    <location>
        <begin position="7"/>
        <end position="17"/>
    </location>
</feature>
<dbReference type="GO" id="GO:0003743">
    <property type="term" value="F:translation initiation factor activity"/>
    <property type="evidence" value="ECO:0007669"/>
    <property type="project" value="UniProtKB-KW"/>
</dbReference>
<dbReference type="InterPro" id="IPR045340">
    <property type="entry name" value="DUF6533"/>
</dbReference>
<keyword evidence="3" id="KW-1133">Transmembrane helix</keyword>
<evidence type="ECO:0000256" key="3">
    <source>
        <dbReference type="SAM" id="Phobius"/>
    </source>
</evidence>
<feature type="transmembrane region" description="Helical" evidence="3">
    <location>
        <begin position="194"/>
        <end position="216"/>
    </location>
</feature>
<dbReference type="RefSeq" id="XP_017991630.1">
    <property type="nucleotide sequence ID" value="XM_018138629.1"/>
</dbReference>
<dbReference type="AlphaFoldDB" id="A0A0M8MLJ4"/>
<feature type="transmembrane region" description="Helical" evidence="3">
    <location>
        <begin position="319"/>
        <end position="340"/>
    </location>
</feature>
<feature type="region of interest" description="Disordered" evidence="2">
    <location>
        <begin position="454"/>
        <end position="567"/>
    </location>
</feature>
<feature type="transmembrane region" description="Helical" evidence="3">
    <location>
        <begin position="115"/>
        <end position="134"/>
    </location>
</feature>
<keyword evidence="5" id="KW-0648">Protein biosynthesis</keyword>
<keyword evidence="6" id="KW-1185">Reference proteome</keyword>
<sequence length="578" mass="64102">MGVRALSTINESITGSGSEFKDPTTHRKISGQDLEEQLIVAQYIAVAGLTLYAWEYLCTLLRELSMWLHPKDLIRPQVMLFLLIRYATIPALILPSYSLWGNFSSEQQCLKHEQVVIAVVQFFVSCIFSWRTIAIWRRERWIVVLLTVFTMLLLGTSIGLLYFSIDVLIVTGACRPAYDVRLDVDKPKSANTVMWFYMCSMIFDTTTLVLSMYKLFIYANMGRRVAATVRFVDPFAAHREQLEKAESDPAGGAAGTCAGASVDPMGKEVAPHEHRSRSSSIQYLLNLPSSVLTAIRWLYRTASGVYTWWTSLTPLVARLIANGLIYFAVATAYNVNNFVLEARQSLHSKSFLALYPPLMCVLCQRMLLTEFDAVWARYDPEPEYPGRQLVDRVVGKDAPSNEKSQSVIHRFEQYASALEERHASLVSPRGGVRYSDQHPSRFSSLMSVLPMPVTMSRRPSASSQPPQAPQPPPQPQASPPKPDVASQELAPSVSATPRTSIATGPAPTSVDSATATPRASESPGTAPALTHRTSMRPVSPVSPRTRTAALPSTSSPSHRRTKLTRAQEQQAIRMAGFM</sequence>
<dbReference type="Proteomes" id="UP000037751">
    <property type="component" value="Unassembled WGS sequence"/>
</dbReference>
<evidence type="ECO:0000313" key="5">
    <source>
        <dbReference type="EMBL" id="KOS13998.1"/>
    </source>
</evidence>
<keyword evidence="3" id="KW-0472">Membrane</keyword>
<dbReference type="VEuPathDB" id="FungiDB:Malapachy_4174"/>
<dbReference type="EMBL" id="LGAV01000004">
    <property type="protein sequence ID" value="KOS13998.1"/>
    <property type="molecule type" value="Genomic_DNA"/>
</dbReference>
<evidence type="ECO:0000256" key="1">
    <source>
        <dbReference type="ARBA" id="ARBA00022553"/>
    </source>
</evidence>
<dbReference type="Pfam" id="PF20151">
    <property type="entry name" value="DUF6533"/>
    <property type="match status" value="1"/>
</dbReference>
<keyword evidence="3" id="KW-0812">Transmembrane</keyword>
<dbReference type="InterPro" id="IPR003980">
    <property type="entry name" value="Histamine_H3_rcpt"/>
</dbReference>
<gene>
    <name evidence="5" type="ORF">Malapachy_4174</name>
</gene>
<dbReference type="GO" id="GO:0016020">
    <property type="term" value="C:membrane"/>
    <property type="evidence" value="ECO:0007669"/>
    <property type="project" value="InterPro"/>
</dbReference>
<feature type="compositionally biased region" description="Polar residues" evidence="2">
    <location>
        <begin position="542"/>
        <end position="556"/>
    </location>
</feature>